<reference evidence="1 2" key="1">
    <citation type="journal article" date="2009" name="Genome Biol.">
        <title>Comparative genome and phenotypic analysis of Clostridium difficile 027 strains provides insight into the evolution of a hypervirulent bacterium.</title>
        <authorList>
            <person name="Stabler R.A."/>
            <person name="He M."/>
            <person name="Dawson L."/>
            <person name="Martin M."/>
            <person name="Valiente E."/>
            <person name="Corton C."/>
            <person name="Lawley T.D."/>
            <person name="Sebaihia M."/>
            <person name="Quail M.A."/>
            <person name="Rose G."/>
            <person name="Gerding D.N."/>
            <person name="Gibert M."/>
            <person name="Popoff M.R."/>
            <person name="Parkhill J."/>
            <person name="Dougan G."/>
            <person name="Wren B.W."/>
        </authorList>
    </citation>
    <scope>NUCLEOTIDE SEQUENCE [LARGE SCALE GENOMIC DNA]</scope>
    <source>
        <strain evidence="1 2">CD196</strain>
    </source>
</reference>
<dbReference type="InterPro" id="IPR015231">
    <property type="entry name" value="DUF1934"/>
</dbReference>
<dbReference type="KEGG" id="cdc:CD196_3352"/>
<dbReference type="AlphaFoldDB" id="A0A0H3N720"/>
<sequence length="142" mass="16383">MEEKSLSVKISINTRQYDEKGNMDTIEMTAFGKIFYKNDGIYVIYKEKEENIEITNTIKILKNQVSIKKFGAINSTMLFKCGESSTTKYVTPQGTLLIDIDTRELDINIQEGEHIKLKIDYNIKVQDLFLGRNKIDIYIGTK</sequence>
<proteinExistence type="predicted"/>
<dbReference type="HOGENOM" id="CLU_120388_0_1_9"/>
<evidence type="ECO:0000313" key="1">
    <source>
        <dbReference type="EMBL" id="CBA66773.1"/>
    </source>
</evidence>
<dbReference type="Pfam" id="PF09148">
    <property type="entry name" value="DUF1934"/>
    <property type="match status" value="1"/>
</dbReference>
<accession>A0A0H3N720</accession>
<dbReference type="InterPro" id="IPR012674">
    <property type="entry name" value="Calycin"/>
</dbReference>
<dbReference type="EMBL" id="FN538970">
    <property type="protein sequence ID" value="CBA66773.1"/>
    <property type="molecule type" value="Genomic_DNA"/>
</dbReference>
<evidence type="ECO:0000313" key="2">
    <source>
        <dbReference type="Proteomes" id="UP000002068"/>
    </source>
</evidence>
<organism evidence="1 2">
    <name type="scientific">Clostridioides difficile (strain CD196)</name>
    <name type="common">Peptoclostridium difficile</name>
    <dbReference type="NCBI Taxonomy" id="645462"/>
    <lineage>
        <taxon>Bacteria</taxon>
        <taxon>Bacillati</taxon>
        <taxon>Bacillota</taxon>
        <taxon>Clostridia</taxon>
        <taxon>Peptostreptococcales</taxon>
        <taxon>Peptostreptococcaceae</taxon>
        <taxon>Clostridioides</taxon>
    </lineage>
</organism>
<gene>
    <name evidence="1" type="ordered locus">CD196_3352</name>
</gene>
<dbReference type="Gene3D" id="2.40.128.20">
    <property type="match status" value="1"/>
</dbReference>
<dbReference type="Proteomes" id="UP000002068">
    <property type="component" value="Chromosome"/>
</dbReference>
<dbReference type="RefSeq" id="WP_012816442.1">
    <property type="nucleotide sequence ID" value="NC_013315.1"/>
</dbReference>
<dbReference type="SUPFAM" id="SSF50814">
    <property type="entry name" value="Lipocalins"/>
    <property type="match status" value="1"/>
</dbReference>
<name>A0A0H3N720_CLODC</name>
<evidence type="ECO:0008006" key="3">
    <source>
        <dbReference type="Google" id="ProtNLM"/>
    </source>
</evidence>
<protein>
    <recommendedName>
        <fullName evidence="3">Calycin-like domain-containing protein</fullName>
    </recommendedName>
</protein>